<evidence type="ECO:0000313" key="11">
    <source>
        <dbReference type="Proteomes" id="UP000078046"/>
    </source>
</evidence>
<dbReference type="InterPro" id="IPR009030">
    <property type="entry name" value="Growth_fac_rcpt_cys_sf"/>
</dbReference>
<feature type="transmembrane region" description="Helical" evidence="7">
    <location>
        <begin position="890"/>
        <end position="914"/>
    </location>
</feature>
<comment type="similarity">
    <text evidence="2">Belongs to the ELAPOR family.</text>
</comment>
<keyword evidence="11" id="KW-1185">Reference proteome</keyword>
<name>A0A177B6N6_9BILA</name>
<dbReference type="SUPFAM" id="SSF50911">
    <property type="entry name" value="Mannose 6-phosphate receptor domain"/>
    <property type="match status" value="1"/>
</dbReference>
<dbReference type="AlphaFoldDB" id="A0A177B6N6"/>
<dbReference type="OrthoDB" id="439917at2759"/>
<accession>A0A177B6N6</accession>
<dbReference type="Proteomes" id="UP000078046">
    <property type="component" value="Unassembled WGS sequence"/>
</dbReference>
<keyword evidence="4 8" id="KW-0732">Signal</keyword>
<feature type="signal peptide" evidence="8">
    <location>
        <begin position="1"/>
        <end position="24"/>
    </location>
</feature>
<dbReference type="InterPro" id="IPR056609">
    <property type="entry name" value="Elapor1-like_3rd"/>
</dbReference>
<keyword evidence="7" id="KW-0812">Transmembrane</keyword>
<dbReference type="InterPro" id="IPR056607">
    <property type="entry name" value="Elapor1/2_MRH"/>
</dbReference>
<comment type="subcellular location">
    <subcellularLocation>
        <location evidence="1">Cell membrane</location>
        <topology evidence="1">Single-pass type I membrane protein</topology>
    </subcellularLocation>
</comment>
<evidence type="ECO:0000256" key="5">
    <source>
        <dbReference type="ARBA" id="ARBA00023157"/>
    </source>
</evidence>
<dbReference type="PROSITE" id="PS51914">
    <property type="entry name" value="MRH"/>
    <property type="match status" value="1"/>
</dbReference>
<evidence type="ECO:0000256" key="8">
    <source>
        <dbReference type="SAM" id="SignalP"/>
    </source>
</evidence>
<evidence type="ECO:0000313" key="10">
    <source>
        <dbReference type="EMBL" id="OAF69916.1"/>
    </source>
</evidence>
<gene>
    <name evidence="10" type="ORF">A3Q56_02346</name>
</gene>
<evidence type="ECO:0000259" key="9">
    <source>
        <dbReference type="PROSITE" id="PS51914"/>
    </source>
</evidence>
<sequence>MTILCNIFILIINLKLYLNQIVPSQDLRKCGLQDVRYEYSSCENQEYRWRFAVPKFKDTLKKCSYQNSTLFQPVISDTCTTDCQPGEYYDIDKTQSCVPCPPGTYSYGDIRIYDDWDEAILQKYFKTDLEYYDIDYDGTKSCPESSWWFVKDNALFSSPKNCIATLSHTVILKKEGTLRFQYMISGSNIIFSLNIQADTCSSVDQMTIYLNERNGDSWVNKETVLHTGKYNIHWVVTLATGINFGFDDEMNKGVNGTNISLNDYVKINFIEITGIALIPDCRKCKPGYYASNNATSKCTPCPYNSYSPSSGATECMACKSNEYSSVGAAKCVDKPACKSYNFFEIESVCLDYKSTKTYEWMSPKFCNSSAINSIQLPLTQKDTTCSRCNSGYFINTLGKCQACPKNTYNDGYIVKFNECRKCPIKSHPRYNLNITSWLDPDINISKKIESSNEGVNKSQIWIHQKDFIQNYPYANTSFYIFFYDFLLNSLDLYMNDDIKPLGFVEFELETKCAVNCSLSYRLFSHDKSVHSFGSLIKQKVSIPIKTKSSQIIAFYFESGLKSDYLRIYSLNVTNLDKDKGAVGCIKCDFDSKNRTCASCATNQYYNLNQNKCMQCPKNTVIVKTRGAENECCKECMFGKIPVNATYCATSCTFTIEDVNYNFTKLAKIHVVKGMSQFRHSGLEHYSQFNISLCGDGILFPQVSCSSKRLHTVDASMICQNTVYPSFDKDKTKKYLILSTAVSIADNLVNITRTDRSFISLFNQTGFPLTPSSILSDINFVYEGHKKPYYCNSSRKVVVTLRCDKSIKELNHIEIPPNCHQATCDGCTFHFLWNSYYACPICNNQSVVQVKGECTNGMQTLHYFENTHCRLETNGTEGLYIKSIECSDLNIAVRISVVVCVLVACILLLFIGYCWRKNRNLEYKYMRLIQSNDADIDSTDGQCMIDNNGDDSLVNHLYNTNTPPVQYIPKIFRKSKNKKKNDLIKLDDLNNS</sequence>
<evidence type="ECO:0000256" key="7">
    <source>
        <dbReference type="SAM" id="Phobius"/>
    </source>
</evidence>
<feature type="chain" id="PRO_5008056862" description="MRH domain-containing protein" evidence="8">
    <location>
        <begin position="25"/>
        <end position="991"/>
    </location>
</feature>
<evidence type="ECO:0000256" key="4">
    <source>
        <dbReference type="ARBA" id="ARBA00022729"/>
    </source>
</evidence>
<dbReference type="Gene3D" id="2.10.50.10">
    <property type="entry name" value="Tumor Necrosis Factor Receptor, subunit A, domain 2"/>
    <property type="match status" value="1"/>
</dbReference>
<comment type="caution">
    <text evidence="10">The sequence shown here is derived from an EMBL/GenBank/DDBJ whole genome shotgun (WGS) entry which is preliminary data.</text>
</comment>
<dbReference type="InterPro" id="IPR009011">
    <property type="entry name" value="Man6P_isomerase_rcpt-bd_dom_sf"/>
</dbReference>
<protein>
    <recommendedName>
        <fullName evidence="9">MRH domain-containing protein</fullName>
    </recommendedName>
</protein>
<dbReference type="EMBL" id="LWCA01000211">
    <property type="protein sequence ID" value="OAF69916.1"/>
    <property type="molecule type" value="Genomic_DNA"/>
</dbReference>
<evidence type="ECO:0000256" key="2">
    <source>
        <dbReference type="ARBA" id="ARBA00007627"/>
    </source>
</evidence>
<dbReference type="Gene3D" id="2.70.130.10">
    <property type="entry name" value="Mannose-6-phosphate receptor binding domain"/>
    <property type="match status" value="1"/>
</dbReference>
<keyword evidence="3" id="KW-1003">Cell membrane</keyword>
<keyword evidence="7" id="KW-0472">Membrane</keyword>
<dbReference type="Pfam" id="PF23032">
    <property type="entry name" value="GBD_ELAPOR1-like_3rd"/>
    <property type="match status" value="1"/>
</dbReference>
<keyword evidence="5" id="KW-1015">Disulfide bond</keyword>
<evidence type="ECO:0000256" key="1">
    <source>
        <dbReference type="ARBA" id="ARBA00004251"/>
    </source>
</evidence>
<proteinExistence type="inferred from homology"/>
<dbReference type="InterPro" id="IPR039181">
    <property type="entry name" value="Elapor1/2"/>
</dbReference>
<reference evidence="10 11" key="1">
    <citation type="submission" date="2016-04" db="EMBL/GenBank/DDBJ databases">
        <title>The genome of Intoshia linei affirms orthonectids as highly simplified spiralians.</title>
        <authorList>
            <person name="Mikhailov K.V."/>
            <person name="Slusarev G.S."/>
            <person name="Nikitin M.A."/>
            <person name="Logacheva M.D."/>
            <person name="Penin A."/>
            <person name="Aleoshin V."/>
            <person name="Panchin Y.V."/>
        </authorList>
    </citation>
    <scope>NUCLEOTIDE SEQUENCE [LARGE SCALE GENOMIC DNA]</scope>
    <source>
        <strain evidence="10">Intl2013</strain>
        <tissue evidence="10">Whole animal</tissue>
    </source>
</reference>
<dbReference type="Pfam" id="PF23087">
    <property type="entry name" value="MRH_ELAPOR1_9th"/>
    <property type="match status" value="1"/>
</dbReference>
<evidence type="ECO:0000256" key="3">
    <source>
        <dbReference type="ARBA" id="ARBA00022475"/>
    </source>
</evidence>
<dbReference type="SMART" id="SM01411">
    <property type="entry name" value="Ephrin_rec_like"/>
    <property type="match status" value="4"/>
</dbReference>
<dbReference type="SUPFAM" id="SSF57184">
    <property type="entry name" value="Growth factor receptor domain"/>
    <property type="match status" value="1"/>
</dbReference>
<dbReference type="PANTHER" id="PTHR22727">
    <property type="entry name" value="PROTEIN CBG13728"/>
    <property type="match status" value="1"/>
</dbReference>
<organism evidence="10 11">
    <name type="scientific">Intoshia linei</name>
    <dbReference type="NCBI Taxonomy" id="1819745"/>
    <lineage>
        <taxon>Eukaryota</taxon>
        <taxon>Metazoa</taxon>
        <taxon>Spiralia</taxon>
        <taxon>Lophotrochozoa</taxon>
        <taxon>Mesozoa</taxon>
        <taxon>Orthonectida</taxon>
        <taxon>Rhopaluridae</taxon>
        <taxon>Intoshia</taxon>
    </lineage>
</organism>
<keyword evidence="6" id="KW-0325">Glycoprotein</keyword>
<feature type="domain" description="MRH" evidence="9">
    <location>
        <begin position="649"/>
        <end position="840"/>
    </location>
</feature>
<keyword evidence="7" id="KW-1133">Transmembrane helix</keyword>
<evidence type="ECO:0000256" key="6">
    <source>
        <dbReference type="ARBA" id="ARBA00023180"/>
    </source>
</evidence>
<dbReference type="GO" id="GO:0005886">
    <property type="term" value="C:plasma membrane"/>
    <property type="evidence" value="ECO:0007669"/>
    <property type="project" value="UniProtKB-SubCell"/>
</dbReference>
<dbReference type="InterPro" id="IPR044865">
    <property type="entry name" value="MRH_dom"/>
</dbReference>
<dbReference type="PANTHER" id="PTHR22727:SF15">
    <property type="entry name" value="MRH DOMAIN-CONTAINING PROTEIN"/>
    <property type="match status" value="1"/>
</dbReference>